<dbReference type="GO" id="GO:0050897">
    <property type="term" value="F:cobalt ion binding"/>
    <property type="evidence" value="ECO:0007669"/>
    <property type="project" value="InterPro"/>
</dbReference>
<dbReference type="NCBIfam" id="NF005736">
    <property type="entry name" value="PRK07562.1"/>
    <property type="match status" value="1"/>
</dbReference>
<accession>A0A5B8FWS6</accession>
<evidence type="ECO:0000259" key="17">
    <source>
        <dbReference type="Pfam" id="PF12637"/>
    </source>
</evidence>
<dbReference type="GO" id="GO:0071897">
    <property type="term" value="P:DNA biosynthetic process"/>
    <property type="evidence" value="ECO:0007669"/>
    <property type="project" value="UniProtKB-KW"/>
</dbReference>
<keyword evidence="9" id="KW-1015">Disulfide bond</keyword>
<comment type="cofactor">
    <cofactor evidence="1 13">
        <name>adenosylcob(III)alamin</name>
        <dbReference type="ChEBI" id="CHEBI:18408"/>
    </cofactor>
</comment>
<reference evidence="18 19" key="1">
    <citation type="submission" date="2019-06" db="EMBL/GenBank/DDBJ databases">
        <title>Genome sequence of Rhodobacteraceae bacterium D4M1.</title>
        <authorList>
            <person name="Cao J."/>
        </authorList>
    </citation>
    <scope>NUCLEOTIDE SEQUENCE [LARGE SCALE GENOMIC DNA]</scope>
    <source>
        <strain evidence="18 19">D4M1</strain>
    </source>
</reference>
<dbReference type="SUPFAM" id="SSF75625">
    <property type="entry name" value="YebC-like"/>
    <property type="match status" value="1"/>
</dbReference>
<dbReference type="PANTHER" id="PTHR43371">
    <property type="entry name" value="VITAMIN B12-DEPENDENT RIBONUCLEOTIDE REDUCTASE"/>
    <property type="match status" value="1"/>
</dbReference>
<dbReference type="InterPro" id="IPR013678">
    <property type="entry name" value="RNR_2_N"/>
</dbReference>
<dbReference type="InterPro" id="IPR024434">
    <property type="entry name" value="TSCPD_dom"/>
</dbReference>
<evidence type="ECO:0000256" key="1">
    <source>
        <dbReference type="ARBA" id="ARBA00001922"/>
    </source>
</evidence>
<dbReference type="Gene3D" id="3.20.70.20">
    <property type="match status" value="3"/>
</dbReference>
<protein>
    <recommendedName>
        <fullName evidence="4 13">Vitamin B12-dependent ribonucleotide reductase</fullName>
        <ecNumber evidence="3 13">1.17.4.1</ecNumber>
    </recommendedName>
</protein>
<feature type="domain" description="Ribonucleotide reductase large subunit C-terminal" evidence="15">
    <location>
        <begin position="198"/>
        <end position="734"/>
    </location>
</feature>
<evidence type="ECO:0000256" key="10">
    <source>
        <dbReference type="ARBA" id="ARBA00023285"/>
    </source>
</evidence>
<evidence type="ECO:0000256" key="12">
    <source>
        <dbReference type="ARBA" id="ARBA00047754"/>
    </source>
</evidence>
<dbReference type="NCBIfam" id="TIGR02504">
    <property type="entry name" value="NrdJ_Z"/>
    <property type="match status" value="1"/>
</dbReference>
<evidence type="ECO:0000256" key="13">
    <source>
        <dbReference type="RuleBase" id="RU364064"/>
    </source>
</evidence>
<dbReference type="PRINTS" id="PR01183">
    <property type="entry name" value="RIBORDTASEM1"/>
</dbReference>
<gene>
    <name evidence="18" type="ORF">FDP22_15045</name>
</gene>
<feature type="domain" description="Ribonucleotide reductase class II vitamin B12-dependent N-terminal" evidence="16">
    <location>
        <begin position="22"/>
        <end position="147"/>
    </location>
</feature>
<sequence length="1221" mass="132464">MKIARRFTTSGNSAYEAIAFREAVSEIRNPDGSVVFQLKGIEVPADWSQVASDVLAQKYFRKAGVPARLKKLREKGVPEFLWRSVPDEAALAKLPEDARFGGETSARQVFDRLAGAWAYWGWKGGYFSAEADARAYFDEMRFMLAAQMGAPNSPQWFNTGLHWAYGIDGPGQGHFYVDHKTGKLTASTSAYEHPQPHACFIQSVRDDLVNEGGIMDLWVREARLFKYGSGTGTNFSTVRAENERLGGGGKSSGLMSFLKIGDRAAGAIKSGGTTRRAAKMVICDMDHPDIEQFITWKVKEEQKVASLVAGSKLHEEKLNEIFAAIRAWDGAEEDAFDPKANPGLKAAIRSAKKVKIPETYVNRVLQYARQGYASIEFPTYDTDWDSEAYLTVSGQNSNNSVRVTDAFLDAVRDDADWELIRRTDGTVARTVKARDLWEQIGHAAWACADPGVQFHDTINDWHTCPADGPIRASNPCSEYMFLDDTACNLASMNLLTFLREGVFDVDAYEHASRLWTVTLEISVLMAQFPSKEIAELSYRFRTLGLGYANIGGLLMNMGLGYDSDGGRALCAALTAIMTGTAYATSAEMASELGAFAGHAPNAANMLRVIRNHRRAAWSEAEGYEGLNTPPVPLDEVNCPDQELVTRARAAWDRALELGQAHGFRNAQTTVIAPTGTIGLVMDCDTTGIEPDFALVKFKKLAGGGYFKIINQSVPAALEVLGYDAGQIEAIIDHAVGHGTLDGAPGIGLDALVARGFGPAQIDAVEGALASAFDIRFVFNQWTLGAEFCRDVLGCSAAELANPALDLLKAMGFTRAEIDAANDYVCGSMTLEGAPGLREEHLPVFDCANPCGKTGKRFLSVESHITMMAAAQSFISGAISKTINMPNDASIEDCLSAYELSWSLGVKANALYRDGSKLSQPLAAQLIEDDEELEEVLATAPAQQRAAVLAEKIIEKVIVKEIVRSHREKLPERRKGYTQKAIVGGHKVYLRTGEYKDGALGEIFIDMHKEGAGFRAMMNNFAIAVSVGLQYGVPLEEFVEAFTFTRFEPAGMVQGNDSIKNATSILDYIFRELAVSYLDRTDLAHVQPAGASFDELGGGHDEGKPALPRGDNIRPVSEEVQTSAIEMIKQVSSTGYLRKRLPQELVVLQGGFGQARAVETVGVSAAVGQVVADAGLAVLDRRAQARMQGYEGDSCGECGNFTLVRNGTCMKCNTCGATSGCS</sequence>
<dbReference type="Pfam" id="PF02867">
    <property type="entry name" value="Ribonuc_red_lgC"/>
    <property type="match status" value="2"/>
</dbReference>
<dbReference type="OrthoDB" id="9762933at2"/>
<dbReference type="InterPro" id="IPR013344">
    <property type="entry name" value="RNR_NrdJ/NrdZ"/>
</dbReference>
<evidence type="ECO:0000256" key="2">
    <source>
        <dbReference type="ARBA" id="ARBA00007405"/>
    </source>
</evidence>
<dbReference type="GO" id="GO:0031419">
    <property type="term" value="F:cobalamin binding"/>
    <property type="evidence" value="ECO:0007669"/>
    <property type="project" value="UniProtKB-KW"/>
</dbReference>
<dbReference type="GO" id="GO:0004748">
    <property type="term" value="F:ribonucleoside-diphosphate reductase activity, thioredoxin disulfide as acceptor"/>
    <property type="evidence" value="ECO:0007669"/>
    <property type="project" value="UniProtKB-EC"/>
</dbReference>
<evidence type="ECO:0000256" key="4">
    <source>
        <dbReference type="ARBA" id="ARBA00014409"/>
    </source>
</evidence>
<dbReference type="AlphaFoldDB" id="A0A5B8FWS6"/>
<evidence type="ECO:0000259" key="15">
    <source>
        <dbReference type="Pfam" id="PF02867"/>
    </source>
</evidence>
<keyword evidence="5 13" id="KW-0846">Cobalamin</keyword>
<evidence type="ECO:0000259" key="16">
    <source>
        <dbReference type="Pfam" id="PF08471"/>
    </source>
</evidence>
<dbReference type="Pfam" id="PF08471">
    <property type="entry name" value="Ribonuc_red_2_N"/>
    <property type="match status" value="1"/>
</dbReference>
<dbReference type="InterPro" id="IPR029072">
    <property type="entry name" value="YebC-like"/>
</dbReference>
<dbReference type="SUPFAM" id="SSF51998">
    <property type="entry name" value="PFL-like glycyl radical enzymes"/>
    <property type="match status" value="1"/>
</dbReference>
<keyword evidence="8 13" id="KW-0560">Oxidoreductase</keyword>
<keyword evidence="7 13" id="KW-0547">Nucleotide-binding</keyword>
<feature type="domain" description="Ribonucleotide reductase large subunit C-terminal" evidence="15">
    <location>
        <begin position="804"/>
        <end position="911"/>
    </location>
</feature>
<evidence type="ECO:0000313" key="19">
    <source>
        <dbReference type="Proteomes" id="UP000305888"/>
    </source>
</evidence>
<dbReference type="PANTHER" id="PTHR43371:SF1">
    <property type="entry name" value="RIBONUCLEOSIDE-DIPHOSPHATE REDUCTASE"/>
    <property type="match status" value="1"/>
</dbReference>
<keyword evidence="6 13" id="KW-0237">DNA synthesis</keyword>
<evidence type="ECO:0000256" key="7">
    <source>
        <dbReference type="ARBA" id="ARBA00022741"/>
    </source>
</evidence>
<evidence type="ECO:0000256" key="6">
    <source>
        <dbReference type="ARBA" id="ARBA00022634"/>
    </source>
</evidence>
<dbReference type="FunFam" id="3.20.70.20:FF:000016">
    <property type="entry name" value="Vitamin B12-dependent ribonucleotide reductase"/>
    <property type="match status" value="1"/>
</dbReference>
<feature type="region of interest" description="Disordered" evidence="14">
    <location>
        <begin position="1093"/>
        <end position="1112"/>
    </location>
</feature>
<evidence type="ECO:0000256" key="3">
    <source>
        <dbReference type="ARBA" id="ARBA00012274"/>
    </source>
</evidence>
<dbReference type="CDD" id="cd02888">
    <property type="entry name" value="RNR_II_dimer"/>
    <property type="match status" value="1"/>
</dbReference>
<feature type="domain" description="TSCPD" evidence="17">
    <location>
        <begin position="969"/>
        <end position="1073"/>
    </location>
</feature>
<evidence type="ECO:0000256" key="11">
    <source>
        <dbReference type="ARBA" id="ARBA00025437"/>
    </source>
</evidence>
<evidence type="ECO:0000256" key="8">
    <source>
        <dbReference type="ARBA" id="ARBA00023002"/>
    </source>
</evidence>
<keyword evidence="10 13" id="KW-0170">Cobalt</keyword>
<dbReference type="EMBL" id="CP040818">
    <property type="protein sequence ID" value="QDL92985.1"/>
    <property type="molecule type" value="Genomic_DNA"/>
</dbReference>
<evidence type="ECO:0000256" key="9">
    <source>
        <dbReference type="ARBA" id="ARBA00023157"/>
    </source>
</evidence>
<dbReference type="EC" id="1.17.4.1" evidence="3 13"/>
<dbReference type="KEGG" id="ppru:FDP22_15045"/>
<evidence type="ECO:0000256" key="14">
    <source>
        <dbReference type="SAM" id="MobiDB-lite"/>
    </source>
</evidence>
<proteinExistence type="inferred from homology"/>
<dbReference type="Proteomes" id="UP000305888">
    <property type="component" value="Chromosome"/>
</dbReference>
<dbReference type="RefSeq" id="WP_138574868.1">
    <property type="nucleotide sequence ID" value="NZ_CP040818.1"/>
</dbReference>
<dbReference type="Pfam" id="PF12637">
    <property type="entry name" value="TSCPD"/>
    <property type="match status" value="1"/>
</dbReference>
<evidence type="ECO:0000256" key="5">
    <source>
        <dbReference type="ARBA" id="ARBA00022628"/>
    </source>
</evidence>
<comment type="function">
    <text evidence="11 13">Catalyzes the reduction of ribonucleotides to deoxyribonucleotides. May function to provide a pool of deoxyribonucleotide precursors for DNA repair during oxygen limitation and/or for immediate growth after restoration of oxygen.</text>
</comment>
<name>A0A5B8FWS6_9RHOB</name>
<comment type="similarity">
    <text evidence="2 13">Belongs to the ribonucleoside diphosphate reductase class-2 family.</text>
</comment>
<dbReference type="InterPro" id="IPR000788">
    <property type="entry name" value="RNR_lg_C"/>
</dbReference>
<dbReference type="GO" id="GO:0000166">
    <property type="term" value="F:nucleotide binding"/>
    <property type="evidence" value="ECO:0007669"/>
    <property type="project" value="UniProtKB-KW"/>
</dbReference>
<comment type="catalytic activity">
    <reaction evidence="12 13">
        <text>a 2'-deoxyribonucleoside 5'-diphosphate + [thioredoxin]-disulfide + H2O = a ribonucleoside 5'-diphosphate + [thioredoxin]-dithiol</text>
        <dbReference type="Rhea" id="RHEA:23252"/>
        <dbReference type="Rhea" id="RHEA-COMP:10698"/>
        <dbReference type="Rhea" id="RHEA-COMP:10700"/>
        <dbReference type="ChEBI" id="CHEBI:15377"/>
        <dbReference type="ChEBI" id="CHEBI:29950"/>
        <dbReference type="ChEBI" id="CHEBI:50058"/>
        <dbReference type="ChEBI" id="CHEBI:57930"/>
        <dbReference type="ChEBI" id="CHEBI:73316"/>
        <dbReference type="EC" id="1.17.4.1"/>
    </reaction>
</comment>
<dbReference type="InterPro" id="IPR050862">
    <property type="entry name" value="RdRp_reductase_class-2"/>
</dbReference>
<evidence type="ECO:0000313" key="18">
    <source>
        <dbReference type="EMBL" id="QDL92985.1"/>
    </source>
</evidence>
<organism evidence="18 19">
    <name type="scientific">Paroceanicella profunda</name>
    <dbReference type="NCBI Taxonomy" id="2579971"/>
    <lineage>
        <taxon>Bacteria</taxon>
        <taxon>Pseudomonadati</taxon>
        <taxon>Pseudomonadota</taxon>
        <taxon>Alphaproteobacteria</taxon>
        <taxon>Rhodobacterales</taxon>
        <taxon>Paracoccaceae</taxon>
        <taxon>Paroceanicella</taxon>
    </lineage>
</organism>
<keyword evidence="19" id="KW-1185">Reference proteome</keyword>